<evidence type="ECO:0000313" key="11">
    <source>
        <dbReference type="EMBL" id="BED93120.1"/>
    </source>
</evidence>
<name>A0AA48L1P1_9FIRM</name>
<keyword evidence="3" id="KW-0813">Transport</keyword>
<accession>A0AA48L1P1</accession>
<evidence type="ECO:0000256" key="1">
    <source>
        <dbReference type="ARBA" id="ARBA00004162"/>
    </source>
</evidence>
<feature type="transmembrane region" description="Helical" evidence="10">
    <location>
        <begin position="12"/>
        <end position="30"/>
    </location>
</feature>
<keyword evidence="6" id="KW-0653">Protein transport</keyword>
<dbReference type="GO" id="GO:0005886">
    <property type="term" value="C:plasma membrane"/>
    <property type="evidence" value="ECO:0007669"/>
    <property type="project" value="UniProtKB-SubCell"/>
</dbReference>
<protein>
    <submittedName>
        <fullName evidence="11">Preprotein translocase subunit YajC</fullName>
    </submittedName>
</protein>
<evidence type="ECO:0000256" key="9">
    <source>
        <dbReference type="ARBA" id="ARBA00023136"/>
    </source>
</evidence>
<sequence>MSLFDGGGSNVIVTFLVYSVLIGGMYFFMLRPQQKKKKQEEDLRNNLSIGDEIVTIGGIVGKIINIKKNSDILTIETGTEKIKIKRWAIANKVGVEFNK</sequence>
<evidence type="ECO:0000256" key="4">
    <source>
        <dbReference type="ARBA" id="ARBA00022475"/>
    </source>
</evidence>
<keyword evidence="5 10" id="KW-0812">Transmembrane</keyword>
<comment type="subcellular location">
    <subcellularLocation>
        <location evidence="1">Cell membrane</location>
        <topology evidence="1">Single-pass membrane protein</topology>
    </subcellularLocation>
</comment>
<evidence type="ECO:0000256" key="6">
    <source>
        <dbReference type="ARBA" id="ARBA00022927"/>
    </source>
</evidence>
<dbReference type="PRINTS" id="PR01853">
    <property type="entry name" value="YAJCTRNLCASE"/>
</dbReference>
<dbReference type="Pfam" id="PF02699">
    <property type="entry name" value="YajC"/>
    <property type="match status" value="1"/>
</dbReference>
<dbReference type="SMART" id="SM01323">
    <property type="entry name" value="YajC"/>
    <property type="match status" value="1"/>
</dbReference>
<dbReference type="GO" id="GO:0015031">
    <property type="term" value="P:protein transport"/>
    <property type="evidence" value="ECO:0007669"/>
    <property type="project" value="UniProtKB-KW"/>
</dbReference>
<proteinExistence type="inferred from homology"/>
<evidence type="ECO:0000256" key="5">
    <source>
        <dbReference type="ARBA" id="ARBA00022692"/>
    </source>
</evidence>
<evidence type="ECO:0000256" key="10">
    <source>
        <dbReference type="SAM" id="Phobius"/>
    </source>
</evidence>
<keyword evidence="9 10" id="KW-0472">Membrane</keyword>
<evidence type="ECO:0000256" key="8">
    <source>
        <dbReference type="ARBA" id="ARBA00023010"/>
    </source>
</evidence>
<dbReference type="AlphaFoldDB" id="A0AA48L1P1"/>
<dbReference type="EMBL" id="AP027925">
    <property type="protein sequence ID" value="BED93120.1"/>
    <property type="molecule type" value="Genomic_DNA"/>
</dbReference>
<keyword evidence="7 10" id="KW-1133">Transmembrane helix</keyword>
<reference evidence="11" key="1">
    <citation type="journal article" date="2023" name="ISME J.">
        <title>Emergence of putative energy parasites within Clostridia revealed by genome analysis of a novel endosymbiotic clade.</title>
        <authorList>
            <person name="Takahashi K."/>
            <person name="Kuwahara H."/>
            <person name="Horikawa Y."/>
            <person name="Izawa K."/>
            <person name="Kato D."/>
            <person name="Inagaki T."/>
            <person name="Yuki M."/>
            <person name="Ohkuma M."/>
            <person name="Hongoh Y."/>
        </authorList>
    </citation>
    <scope>NUCLEOTIDE SEQUENCE</scope>
    <source>
        <strain evidence="11">RsTa-C01</strain>
    </source>
</reference>
<dbReference type="PANTHER" id="PTHR33909:SF1">
    <property type="entry name" value="SEC TRANSLOCON ACCESSORY COMPLEX SUBUNIT YAJC"/>
    <property type="match status" value="1"/>
</dbReference>
<organism evidence="11">
    <name type="scientific">Candidatus Paraimprobicoccus trichonymphae</name>
    <dbReference type="NCBI Taxonomy" id="3033793"/>
    <lineage>
        <taxon>Bacteria</taxon>
        <taxon>Bacillati</taxon>
        <taxon>Bacillota</taxon>
        <taxon>Clostridia</taxon>
        <taxon>Candidatus Paraimprobicoccus</taxon>
    </lineage>
</organism>
<gene>
    <name evidence="11" type="ORF">RsTaC01_1082</name>
</gene>
<dbReference type="InterPro" id="IPR003849">
    <property type="entry name" value="Preprotein_translocase_YajC"/>
</dbReference>
<dbReference type="Proteomes" id="UP001335720">
    <property type="component" value="Chromosome"/>
</dbReference>
<dbReference type="NCBIfam" id="TIGR00739">
    <property type="entry name" value="yajC"/>
    <property type="match status" value="1"/>
</dbReference>
<comment type="similarity">
    <text evidence="2">Belongs to the YajC family.</text>
</comment>
<dbReference type="KEGG" id="ptrh:RsTaC01_1082"/>
<keyword evidence="4" id="KW-1003">Cell membrane</keyword>
<evidence type="ECO:0000256" key="3">
    <source>
        <dbReference type="ARBA" id="ARBA00022448"/>
    </source>
</evidence>
<keyword evidence="8" id="KW-0811">Translocation</keyword>
<evidence type="ECO:0000256" key="2">
    <source>
        <dbReference type="ARBA" id="ARBA00006742"/>
    </source>
</evidence>
<evidence type="ECO:0000256" key="7">
    <source>
        <dbReference type="ARBA" id="ARBA00022989"/>
    </source>
</evidence>
<dbReference type="PANTHER" id="PTHR33909">
    <property type="entry name" value="SEC TRANSLOCON ACCESSORY COMPLEX SUBUNIT YAJC"/>
    <property type="match status" value="1"/>
</dbReference>